<feature type="region of interest" description="Disordered" evidence="1">
    <location>
        <begin position="30"/>
        <end position="62"/>
    </location>
</feature>
<evidence type="ECO:0000256" key="1">
    <source>
        <dbReference type="SAM" id="MobiDB-lite"/>
    </source>
</evidence>
<accession>A0ABD2Q014</accession>
<keyword evidence="3" id="KW-1185">Reference proteome</keyword>
<evidence type="ECO:0000313" key="2">
    <source>
        <dbReference type="EMBL" id="KAL3312989.1"/>
    </source>
</evidence>
<dbReference type="AlphaFoldDB" id="A0ABD2Q014"/>
<organism evidence="2 3">
    <name type="scientific">Cichlidogyrus casuarinus</name>
    <dbReference type="NCBI Taxonomy" id="1844966"/>
    <lineage>
        <taxon>Eukaryota</taxon>
        <taxon>Metazoa</taxon>
        <taxon>Spiralia</taxon>
        <taxon>Lophotrochozoa</taxon>
        <taxon>Platyhelminthes</taxon>
        <taxon>Monogenea</taxon>
        <taxon>Monopisthocotylea</taxon>
        <taxon>Dactylogyridea</taxon>
        <taxon>Ancyrocephalidae</taxon>
        <taxon>Cichlidogyrus</taxon>
    </lineage>
</organism>
<reference evidence="2 3" key="1">
    <citation type="submission" date="2024-11" db="EMBL/GenBank/DDBJ databases">
        <title>Adaptive evolution of stress response genes in parasites aligns with host niche diversity.</title>
        <authorList>
            <person name="Hahn C."/>
            <person name="Resl P."/>
        </authorList>
    </citation>
    <scope>NUCLEOTIDE SEQUENCE [LARGE SCALE GENOMIC DNA]</scope>
    <source>
        <strain evidence="2">EGGRZ-B1_66</strain>
        <tissue evidence="2">Body</tissue>
    </source>
</reference>
<dbReference type="EMBL" id="JBJKFK010001477">
    <property type="protein sequence ID" value="KAL3312989.1"/>
    <property type="molecule type" value="Genomic_DNA"/>
</dbReference>
<evidence type="ECO:0000313" key="3">
    <source>
        <dbReference type="Proteomes" id="UP001626550"/>
    </source>
</evidence>
<sequence length="358" mass="39715">MAVVDIGGFVEKSRVCAIKKESTLAWKSVLESSDNESDESLSQMGNPFKSEPKLKRSPAPSQENIYEKYNRALDEIIARSQETPLEKATAAEPKLQANDAMKQYWENRNQAARNKALGLGVATGGVASIFGLRKSPYFQPKNKRQAVDKLKQLHEMQPNTEKVTHEVKKSPSLTEMFRRLTGSGGSGRGSDSEQEKENKSQEDCVTTTTTDNSEIQAKKLIILQRLNLRSAENRKKWSCVAQSSDSSDQDGSQLEATAHLVVASNQVKNGESIMHLLANKTLEATASQMDSTLETPRILQRTGTYKLKNLSLPQQHKVTSVINNTQLIKTKSVPENLGLSDWDESTQLFKCLSNGYIP</sequence>
<name>A0ABD2Q014_9PLAT</name>
<dbReference type="Proteomes" id="UP001626550">
    <property type="component" value="Unassembled WGS sequence"/>
</dbReference>
<protein>
    <submittedName>
        <fullName evidence="2">Uncharacterized protein</fullName>
    </submittedName>
</protein>
<feature type="region of interest" description="Disordered" evidence="1">
    <location>
        <begin position="159"/>
        <end position="210"/>
    </location>
</feature>
<feature type="compositionally biased region" description="Basic and acidic residues" evidence="1">
    <location>
        <begin position="190"/>
        <end position="202"/>
    </location>
</feature>
<proteinExistence type="predicted"/>
<comment type="caution">
    <text evidence="2">The sequence shown here is derived from an EMBL/GenBank/DDBJ whole genome shotgun (WGS) entry which is preliminary data.</text>
</comment>
<gene>
    <name evidence="2" type="ORF">Ciccas_008412</name>
</gene>